<dbReference type="RefSeq" id="WP_377406383.1">
    <property type="nucleotide sequence ID" value="NZ_JBHTFQ010000011.1"/>
</dbReference>
<evidence type="ECO:0000313" key="10">
    <source>
        <dbReference type="Proteomes" id="UP001596516"/>
    </source>
</evidence>
<dbReference type="Gene3D" id="1.10.3720.10">
    <property type="entry name" value="MetI-like"/>
    <property type="match status" value="2"/>
</dbReference>
<keyword evidence="5 7" id="KW-1133">Transmembrane helix</keyword>
<dbReference type="SUPFAM" id="SSF161098">
    <property type="entry name" value="MetI-like"/>
    <property type="match status" value="2"/>
</dbReference>
<feature type="transmembrane region" description="Helical" evidence="7">
    <location>
        <begin position="403"/>
        <end position="422"/>
    </location>
</feature>
<evidence type="ECO:0000256" key="4">
    <source>
        <dbReference type="ARBA" id="ARBA00022692"/>
    </source>
</evidence>
<feature type="transmembrane region" description="Helical" evidence="7">
    <location>
        <begin position="369"/>
        <end position="391"/>
    </location>
</feature>
<feature type="transmembrane region" description="Helical" evidence="7">
    <location>
        <begin position="226"/>
        <end position="250"/>
    </location>
</feature>
<keyword evidence="3" id="KW-1003">Cell membrane</keyword>
<gene>
    <name evidence="9" type="ORF">ACFQXB_17215</name>
</gene>
<reference evidence="10" key="1">
    <citation type="journal article" date="2019" name="Int. J. Syst. Evol. Microbiol.">
        <title>The Global Catalogue of Microorganisms (GCM) 10K type strain sequencing project: providing services to taxonomists for standard genome sequencing and annotation.</title>
        <authorList>
            <consortium name="The Broad Institute Genomics Platform"/>
            <consortium name="The Broad Institute Genome Sequencing Center for Infectious Disease"/>
            <person name="Wu L."/>
            <person name="Ma J."/>
        </authorList>
    </citation>
    <scope>NUCLEOTIDE SEQUENCE [LARGE SCALE GENOMIC DNA]</scope>
    <source>
        <strain evidence="10">CGMCC 1.12750</strain>
    </source>
</reference>
<evidence type="ECO:0000256" key="3">
    <source>
        <dbReference type="ARBA" id="ARBA00022475"/>
    </source>
</evidence>
<feature type="transmembrane region" description="Helical" evidence="7">
    <location>
        <begin position="84"/>
        <end position="105"/>
    </location>
</feature>
<evidence type="ECO:0000313" key="9">
    <source>
        <dbReference type="EMBL" id="MFC7705925.1"/>
    </source>
</evidence>
<feature type="domain" description="ABC transmembrane type-1" evidence="8">
    <location>
        <begin position="333"/>
        <end position="521"/>
    </location>
</feature>
<dbReference type="InterPro" id="IPR035906">
    <property type="entry name" value="MetI-like_sf"/>
</dbReference>
<feature type="transmembrane region" description="Helical" evidence="7">
    <location>
        <begin position="454"/>
        <end position="474"/>
    </location>
</feature>
<dbReference type="PROSITE" id="PS50928">
    <property type="entry name" value="ABC_TM1"/>
    <property type="match status" value="2"/>
</dbReference>
<feature type="transmembrane region" description="Helical" evidence="7">
    <location>
        <begin position="507"/>
        <end position="529"/>
    </location>
</feature>
<dbReference type="Proteomes" id="UP001596516">
    <property type="component" value="Unassembled WGS sequence"/>
</dbReference>
<accession>A0ABW2UQX4</accession>
<keyword evidence="2" id="KW-0813">Transport</keyword>
<dbReference type="PANTHER" id="PTHR30183">
    <property type="entry name" value="MOLYBDENUM TRANSPORT SYSTEM PERMEASE PROTEIN MODB"/>
    <property type="match status" value="1"/>
</dbReference>
<feature type="domain" description="ABC transmembrane type-1" evidence="8">
    <location>
        <begin position="34"/>
        <end position="249"/>
    </location>
</feature>
<evidence type="ECO:0000256" key="5">
    <source>
        <dbReference type="ARBA" id="ARBA00022989"/>
    </source>
</evidence>
<evidence type="ECO:0000256" key="7">
    <source>
        <dbReference type="SAM" id="Phobius"/>
    </source>
</evidence>
<feature type="transmembrane region" description="Helical" evidence="7">
    <location>
        <begin position="337"/>
        <end position="357"/>
    </location>
</feature>
<evidence type="ECO:0000256" key="2">
    <source>
        <dbReference type="ARBA" id="ARBA00022448"/>
    </source>
</evidence>
<keyword evidence="6 7" id="KW-0472">Membrane</keyword>
<keyword evidence="4 7" id="KW-0812">Transmembrane</keyword>
<evidence type="ECO:0000256" key="1">
    <source>
        <dbReference type="ARBA" id="ARBA00004651"/>
    </source>
</evidence>
<dbReference type="EMBL" id="JBHTFQ010000011">
    <property type="protein sequence ID" value="MFC7705925.1"/>
    <property type="molecule type" value="Genomic_DNA"/>
</dbReference>
<sequence>MAGVALPAFGYFPALGRNTPGLEAWRDLLASPGFWPALRLSFWTGTASTLLALGAALLIVAALEGSRSFRVMMRLISPLLSVPHAAAAIALAFVIAPSGLVARWLSPWATGWTRPPDALVVQDPMGLALIGGLTIKELPFLLLMILAALGQVRAGAAMRIGASLGYGRISAWFRLVLPQIWPQLRLPVYAVLAYGLSAAEMAMILGPTRPPTLAVVLLQWMGDPDLALRLRAAAAALVQFGLVLVTILGVRLAEAAIARLARGWLTTGARGQAWDGAGRAVALAVVLVVCVAAALGLAGLALWSVAGLWRFPEPLPATLSASAWTQPGLWRAAGESALIAATSVAVALALVGACLEAEYRRGAPPPHRALWLLWLPLLVPQAAFLPGMQILMLATGLDGGRGAVIFAHLVFVLPYVFLALAAPWRAWDTRAGVAAASLGAGPGRVLWQVRLPMLLRPLLTAAAVGFAVSIGQYLPTVLIGGGRVVTLTTEAVALAAGANRRLVGALALMQMVAPLLAFMLALGLPAVVFPNRRGMRP</sequence>
<comment type="subcellular location">
    <subcellularLocation>
        <location evidence="1">Cell membrane</location>
        <topology evidence="1">Multi-pass membrane protein</topology>
    </subcellularLocation>
</comment>
<proteinExistence type="predicted"/>
<organism evidence="9 10">
    <name type="scientific">Plastorhodobacter daqingensis</name>
    <dbReference type="NCBI Taxonomy" id="1387281"/>
    <lineage>
        <taxon>Bacteria</taxon>
        <taxon>Pseudomonadati</taxon>
        <taxon>Pseudomonadota</taxon>
        <taxon>Alphaproteobacteria</taxon>
        <taxon>Rhodobacterales</taxon>
        <taxon>Paracoccaceae</taxon>
        <taxon>Plastorhodobacter</taxon>
    </lineage>
</organism>
<comment type="caution">
    <text evidence="9">The sequence shown here is derived from an EMBL/GenBank/DDBJ whole genome shotgun (WGS) entry which is preliminary data.</text>
</comment>
<protein>
    <submittedName>
        <fullName evidence="9">ABC transporter permease</fullName>
    </submittedName>
</protein>
<evidence type="ECO:0000256" key="6">
    <source>
        <dbReference type="ARBA" id="ARBA00023136"/>
    </source>
</evidence>
<name>A0ABW2UQX4_9RHOB</name>
<feature type="transmembrane region" description="Helical" evidence="7">
    <location>
        <begin position="40"/>
        <end position="63"/>
    </location>
</feature>
<feature type="transmembrane region" description="Helical" evidence="7">
    <location>
        <begin position="186"/>
        <end position="206"/>
    </location>
</feature>
<dbReference type="InterPro" id="IPR000515">
    <property type="entry name" value="MetI-like"/>
</dbReference>
<keyword evidence="10" id="KW-1185">Reference proteome</keyword>
<evidence type="ECO:0000259" key="8">
    <source>
        <dbReference type="PROSITE" id="PS50928"/>
    </source>
</evidence>
<feature type="transmembrane region" description="Helical" evidence="7">
    <location>
        <begin position="280"/>
        <end position="306"/>
    </location>
</feature>
<dbReference type="PANTHER" id="PTHR30183:SF6">
    <property type="entry name" value="INNER MEMBRANE ABC TRANSPORTER PERMEASE PROTEIN YNJC"/>
    <property type="match status" value="1"/>
</dbReference>
<feature type="transmembrane region" description="Helical" evidence="7">
    <location>
        <begin position="125"/>
        <end position="149"/>
    </location>
</feature>